<dbReference type="CDD" id="cd14003">
    <property type="entry name" value="STKc_AMPK-like"/>
    <property type="match status" value="1"/>
</dbReference>
<reference evidence="13" key="4">
    <citation type="submission" date="2025-05" db="UniProtKB">
        <authorList>
            <consortium name="Ensembl"/>
        </authorList>
    </citation>
    <scope>IDENTIFICATION</scope>
    <source>
        <strain evidence="13">Brown Norway</strain>
    </source>
</reference>
<evidence type="ECO:0000313" key="13">
    <source>
        <dbReference type="Ensembl" id="ENSRNOP00000112294.1"/>
    </source>
</evidence>
<feature type="transmembrane region" description="Helical" evidence="10">
    <location>
        <begin position="191"/>
        <end position="208"/>
    </location>
</feature>
<dbReference type="Gene3D" id="1.10.8.10">
    <property type="entry name" value="DNA helicase RuvA subunit, C-terminal domain"/>
    <property type="match status" value="1"/>
</dbReference>
<dbReference type="Ensembl" id="ENSRNOT00000145290.1">
    <property type="protein sequence ID" value="ENSRNOP00000111740.1"/>
    <property type="gene ID" value="ENSRNOG00000077857.1"/>
</dbReference>
<dbReference type="InterPro" id="IPR015940">
    <property type="entry name" value="UBA"/>
</dbReference>
<evidence type="ECO:0000256" key="1">
    <source>
        <dbReference type="ARBA" id="ARBA00012513"/>
    </source>
</evidence>
<dbReference type="RefSeq" id="XP_063124253.1">
    <property type="nucleotide sequence ID" value="XM_063268183.1"/>
</dbReference>
<dbReference type="RefSeq" id="XP_063124254.1">
    <property type="nucleotide sequence ID" value="XM_063268184.1"/>
</dbReference>
<dbReference type="RefSeq" id="XP_063124252.1">
    <property type="nucleotide sequence ID" value="XM_063268182.1"/>
</dbReference>
<feature type="domain" description="Protein kinase" evidence="11">
    <location>
        <begin position="14"/>
        <end position="262"/>
    </location>
</feature>
<reference evidence="13" key="1">
    <citation type="journal article" date="2004" name="Nature">
        <title>Genome sequence of the Brown Norway rat yields insights into mammalian evolution.</title>
        <authorList>
            <consortium name="Rat Genome Sequencing Project Consortium"/>
            <person name="Gibbs R.A."/>
            <person name="Weinstock G.M."/>
            <person name="Metzker M.L."/>
            <person name="Muzny D.M."/>
            <person name="Sodergren E.J."/>
            <person name="Scherer S."/>
            <person name="Scott G."/>
            <person name="Steffen D."/>
            <person name="Worley K.C."/>
            <person name="Burch P.E."/>
            <person name="Okwuonu G."/>
            <person name="Hines S."/>
            <person name="Lewis L."/>
            <person name="Deramo C."/>
            <person name="Delgado O."/>
            <person name="Dugan-Rocha S."/>
            <person name="Miner G."/>
            <person name="Morgan M."/>
            <person name="Hawes A."/>
            <person name="Gill R."/>
            <person name="Holt R.A."/>
            <person name="Adams M.D."/>
            <person name="Amanatides P.G."/>
            <person name="Baden-Tillson H."/>
            <person name="Barnstead M."/>
            <person name="Chin S."/>
            <person name="Evans C.A."/>
            <person name="Ferriera S."/>
            <person name="Fosler C."/>
            <person name="Glodek A."/>
            <person name="Gu Z."/>
            <person name="Jennings D."/>
            <person name="Kraft C.L."/>
            <person name="Nguyen T."/>
            <person name="Pfannkoch C.M."/>
            <person name="Sitter C."/>
            <person name="Sutton G.G."/>
            <person name="Venter J.C."/>
            <person name="Woodage T."/>
            <person name="Smith D."/>
            <person name="Lee H.-M."/>
            <person name="Gustafson E."/>
            <person name="Cahill P."/>
            <person name="Kana A."/>
            <person name="Doucette-Stamm L."/>
            <person name="Weinstock K."/>
            <person name="Fechtel K."/>
            <person name="Weiss R.B."/>
            <person name="Dunn D.M."/>
            <person name="Green E.D."/>
            <person name="Blakesley R.W."/>
            <person name="Bouffard G.G."/>
            <person name="De Jong P.J."/>
            <person name="Osoegawa K."/>
            <person name="Zhu B."/>
            <person name="Marra M."/>
            <person name="Schein J."/>
            <person name="Bosdet I."/>
            <person name="Fjell C."/>
            <person name="Jones S."/>
            <person name="Krzywinski M."/>
            <person name="Mathewson C."/>
            <person name="Siddiqui A."/>
            <person name="Wye N."/>
            <person name="McPherson J."/>
            <person name="Zhao S."/>
            <person name="Fraser C.M."/>
            <person name="Shetty J."/>
            <person name="Shatsman S."/>
            <person name="Geer K."/>
            <person name="Chen Y."/>
            <person name="Abramzon S."/>
            <person name="Nierman W.C."/>
            <person name="Havlak P.H."/>
            <person name="Chen R."/>
            <person name="Durbin K.J."/>
            <person name="Egan A."/>
            <person name="Ren Y."/>
            <person name="Song X.-Z."/>
            <person name="Li B."/>
            <person name="Liu Y."/>
            <person name="Qin X."/>
            <person name="Cawley S."/>
            <person name="Cooney A.J."/>
            <person name="D'Souza L.M."/>
            <person name="Martin K."/>
            <person name="Wu J.Q."/>
            <person name="Gonzalez-Garay M.L."/>
            <person name="Jackson A.R."/>
            <person name="Kalafus K.J."/>
            <person name="McLeod M.P."/>
            <person name="Milosavljevic A."/>
            <person name="Virk D."/>
            <person name="Volkov A."/>
            <person name="Wheeler D.A."/>
            <person name="Zhang Z."/>
            <person name="Bailey J.A."/>
            <person name="Eichler E.E."/>
            <person name="Tuzun E."/>
            <person name="Birney E."/>
            <person name="Mongin E."/>
            <person name="Ureta-Vidal A."/>
            <person name="Woodwark C."/>
            <person name="Zdobnov E."/>
            <person name="Bork P."/>
            <person name="Suyama M."/>
            <person name="Torrents D."/>
            <person name="Alexandersson M."/>
            <person name="Trask B.J."/>
            <person name="Young J.M."/>
            <person name="Huang H."/>
            <person name="Wang H."/>
            <person name="Xing H."/>
            <person name="Daniels S."/>
            <person name="Gietzen D."/>
            <person name="Schmidt J."/>
            <person name="Stevens K."/>
            <person name="Vitt U."/>
            <person name="Wingrove J."/>
            <person name="Camara F."/>
            <person name="Mar Alba M."/>
            <person name="Abril J.F."/>
            <person name="Guigo R."/>
            <person name="Smit A."/>
            <person name="Dubchak I."/>
            <person name="Rubin E.M."/>
            <person name="Couronne O."/>
            <person name="Poliakov A."/>
            <person name="Huebner N."/>
            <person name="Ganten D."/>
            <person name="Goesele C."/>
            <person name="Hummel O."/>
            <person name="Kreitler T."/>
            <person name="Lee Y.-A."/>
            <person name="Monti J."/>
            <person name="Schulz H."/>
            <person name="Zimdahl H."/>
            <person name="Himmelbauer H."/>
            <person name="Lehrach H."/>
            <person name="Jacob H.J."/>
            <person name="Bromberg S."/>
            <person name="Gullings-Handley J."/>
            <person name="Jensen-Seaman M.I."/>
            <person name="Kwitek A.E."/>
            <person name="Lazar J."/>
            <person name="Pasko D."/>
            <person name="Tonellato P.J."/>
            <person name="Twigger S."/>
            <person name="Ponting C.P."/>
            <person name="Duarte J.M."/>
            <person name="Rice S."/>
            <person name="Goodstadt L."/>
            <person name="Beatson S.A."/>
            <person name="Emes R.D."/>
            <person name="Winter E.E."/>
            <person name="Webber C."/>
            <person name="Brandt P."/>
            <person name="Nyakatura G."/>
            <person name="Adetobi M."/>
            <person name="Chiaromonte F."/>
            <person name="Elnitski L."/>
            <person name="Eswara P."/>
            <person name="Hardison R.C."/>
            <person name="Hou M."/>
            <person name="Kolbe D."/>
            <person name="Makova K."/>
            <person name="Miller W."/>
            <person name="Nekrutenko A."/>
            <person name="Riemer C."/>
            <person name="Schwartz S."/>
            <person name="Taylor J."/>
            <person name="Yang S."/>
            <person name="Zhang Y."/>
            <person name="Lindpaintner K."/>
            <person name="Andrews T.D."/>
            <person name="Caccamo M."/>
            <person name="Clamp M."/>
            <person name="Clarke L."/>
            <person name="Curwen V."/>
            <person name="Durbin R.M."/>
            <person name="Eyras E."/>
            <person name="Searle S.M."/>
            <person name="Cooper G.M."/>
            <person name="Batzoglou S."/>
            <person name="Brudno M."/>
            <person name="Sidow A."/>
            <person name="Stone E.A."/>
            <person name="Payseur B.A."/>
            <person name="Bourque G."/>
            <person name="Lopez-Otin C."/>
            <person name="Puente X.S."/>
            <person name="Chakrabarti K."/>
            <person name="Chatterji S."/>
            <person name="Dewey C."/>
            <person name="Pachter L."/>
            <person name="Bray N."/>
            <person name="Yap V.B."/>
            <person name="Caspi A."/>
            <person name="Tesler G."/>
            <person name="Pevzner P.A."/>
            <person name="Haussler D."/>
            <person name="Roskin K.M."/>
            <person name="Baertsch R."/>
            <person name="Clawson H."/>
            <person name="Furey T.S."/>
            <person name="Hinrichs A.S."/>
            <person name="Karolchik D."/>
            <person name="Kent W.J."/>
            <person name="Rosenbloom K.R."/>
            <person name="Trumbower H."/>
            <person name="Weirauch M."/>
            <person name="Cooper D.N."/>
            <person name="Stenson P.D."/>
            <person name="Ma B."/>
            <person name="Brent M."/>
            <person name="Arumugam M."/>
            <person name="Shteynberg D."/>
            <person name="Copley R.R."/>
            <person name="Taylor M.S."/>
            <person name="Riethman H."/>
            <person name="Mudunuri U."/>
            <person name="Peterson J."/>
            <person name="Guyer M."/>
            <person name="Felsenfeld A."/>
            <person name="Old S."/>
            <person name="Mockrin S."/>
            <person name="Collins F.S."/>
        </authorList>
    </citation>
    <scope>NUCLEOTIDE SEQUENCE [LARGE SCALE GENOMIC DNA]</scope>
    <source>
        <strain evidence="13">Brown Norway</strain>
    </source>
</reference>
<evidence type="ECO:0000256" key="8">
    <source>
        <dbReference type="ARBA" id="ARBA00048679"/>
    </source>
</evidence>
<dbReference type="SUPFAM" id="SSF56112">
    <property type="entry name" value="Protein kinase-like (PK-like)"/>
    <property type="match status" value="1"/>
</dbReference>
<dbReference type="PANTHER" id="PTHR24346:SF56">
    <property type="entry name" value="SERINE_THREONINE-PROTEIN KINASE MARK2"/>
    <property type="match status" value="1"/>
</dbReference>
<dbReference type="RefSeq" id="XP_063124251.1">
    <property type="nucleotide sequence ID" value="XM_063268181.1"/>
</dbReference>
<dbReference type="RefSeq" id="XP_063124257.1">
    <property type="nucleotide sequence ID" value="XM_063268187.1"/>
</dbReference>
<dbReference type="InterPro" id="IPR000719">
    <property type="entry name" value="Prot_kinase_dom"/>
</dbReference>
<keyword evidence="3" id="KW-0808">Transferase</keyword>
<reference evidence="14" key="3">
    <citation type="submission" date="2024-01" db="EMBL/GenBank/DDBJ databases">
        <title>GRCr8: a new rat reference genome assembly contstructed from accurate long reads and long range scaffolding.</title>
        <authorList>
            <person name="Doris P.A."/>
            <person name="Kalbfleisch T."/>
            <person name="Li K."/>
            <person name="Howe K."/>
            <person name="Wood J."/>
        </authorList>
    </citation>
    <scope>NUCLEOTIDE SEQUENCE [LARGE SCALE GENOMIC DNA]</scope>
    <source>
        <strain evidence="14">Brown Norway</strain>
    </source>
</reference>
<evidence type="ECO:0000256" key="4">
    <source>
        <dbReference type="ARBA" id="ARBA00022741"/>
    </source>
</evidence>
<comment type="catalytic activity">
    <reaction evidence="8">
        <text>L-seryl-[protein] + ATP = O-phospho-L-seryl-[protein] + ADP + H(+)</text>
        <dbReference type="Rhea" id="RHEA:17989"/>
        <dbReference type="Rhea" id="RHEA-COMP:9863"/>
        <dbReference type="Rhea" id="RHEA-COMP:11604"/>
        <dbReference type="ChEBI" id="CHEBI:15378"/>
        <dbReference type="ChEBI" id="CHEBI:29999"/>
        <dbReference type="ChEBI" id="CHEBI:30616"/>
        <dbReference type="ChEBI" id="CHEBI:83421"/>
        <dbReference type="ChEBI" id="CHEBI:456216"/>
        <dbReference type="EC" id="2.7.11.1"/>
    </reaction>
</comment>
<dbReference type="RefSeq" id="XP_063124255.1">
    <property type="nucleotide sequence ID" value="XM_063268185.1"/>
</dbReference>
<dbReference type="Ensembl" id="ENSRNOT00000142870.1">
    <property type="protein sequence ID" value="ENSRNOP00000112294.1"/>
    <property type="gene ID" value="ENSRNOG00000077857.1"/>
</dbReference>
<dbReference type="Gene3D" id="3.30.200.20">
    <property type="entry name" value="Phosphorylase Kinase, domain 1"/>
    <property type="match status" value="1"/>
</dbReference>
<dbReference type="GeneTree" id="ENSGT00940000160886"/>
<evidence type="ECO:0000256" key="6">
    <source>
        <dbReference type="ARBA" id="ARBA00022840"/>
    </source>
</evidence>
<dbReference type="PROSITE" id="PS50011">
    <property type="entry name" value="PROTEIN_KINASE_DOM"/>
    <property type="match status" value="1"/>
</dbReference>
<dbReference type="PROSITE" id="PS50030">
    <property type="entry name" value="UBA"/>
    <property type="match status" value="1"/>
</dbReference>
<keyword evidence="6 9" id="KW-0067">ATP-binding</keyword>
<dbReference type="RefSeq" id="XP_063124250.1">
    <property type="nucleotide sequence ID" value="XM_063268180.1"/>
</dbReference>
<keyword evidence="14" id="KW-1185">Reference proteome</keyword>
<organism evidence="13 14">
    <name type="scientific">Rattus norvegicus</name>
    <name type="common">Rat</name>
    <dbReference type="NCBI Taxonomy" id="10116"/>
    <lineage>
        <taxon>Eukaryota</taxon>
        <taxon>Metazoa</taxon>
        <taxon>Chordata</taxon>
        <taxon>Craniata</taxon>
        <taxon>Vertebrata</taxon>
        <taxon>Euteleostomi</taxon>
        <taxon>Mammalia</taxon>
        <taxon>Eutheria</taxon>
        <taxon>Euarchontoglires</taxon>
        <taxon>Glires</taxon>
        <taxon>Rodentia</taxon>
        <taxon>Myomorpha</taxon>
        <taxon>Muroidea</taxon>
        <taxon>Muridae</taxon>
        <taxon>Murinae</taxon>
        <taxon>Rattus</taxon>
    </lineage>
</organism>
<keyword evidence="4 9" id="KW-0547">Nucleotide-binding</keyword>
<dbReference type="RefSeq" id="XP_063124256.1">
    <property type="nucleotide sequence ID" value="XM_063268186.1"/>
</dbReference>
<dbReference type="PROSITE" id="PS00107">
    <property type="entry name" value="PROTEIN_KINASE_ATP"/>
    <property type="match status" value="1"/>
</dbReference>
<comment type="catalytic activity">
    <reaction evidence="7">
        <text>L-threonyl-[protein] + ATP = O-phospho-L-threonyl-[protein] + ADP + H(+)</text>
        <dbReference type="Rhea" id="RHEA:46608"/>
        <dbReference type="Rhea" id="RHEA-COMP:11060"/>
        <dbReference type="Rhea" id="RHEA-COMP:11605"/>
        <dbReference type="ChEBI" id="CHEBI:15378"/>
        <dbReference type="ChEBI" id="CHEBI:30013"/>
        <dbReference type="ChEBI" id="CHEBI:30616"/>
        <dbReference type="ChEBI" id="CHEBI:61977"/>
        <dbReference type="ChEBI" id="CHEBI:456216"/>
        <dbReference type="EC" id="2.7.11.1"/>
    </reaction>
</comment>
<dbReference type="InterPro" id="IPR017441">
    <property type="entry name" value="Protein_kinase_ATP_BS"/>
</dbReference>
<dbReference type="Proteomes" id="UP000002494">
    <property type="component" value="Chromosome 9"/>
</dbReference>
<keyword evidence="2" id="KW-0723">Serine/threonine-protein kinase</keyword>
<dbReference type="Ensembl" id="ENSRNOT00000157030.1">
    <property type="protein sequence ID" value="ENSRNOP00000109473.1"/>
    <property type="gene ID" value="ENSRNOG00000077857.1"/>
</dbReference>
<evidence type="ECO:0000259" key="11">
    <source>
        <dbReference type="PROSITE" id="PS50011"/>
    </source>
</evidence>
<dbReference type="Ensembl" id="ENSRNOT00000149772.1">
    <property type="protein sequence ID" value="ENSRNOP00000106180.1"/>
    <property type="gene ID" value="ENSRNOG00000077857.1"/>
</dbReference>
<sequence length="481" mass="53118">MASNSKKKTMESQYKVLFTLGKGSFGTVKLALHLKTEALVAIKTVELNKKTIRGILAEIATLETLHHPKIVSLFQILVTSRHINFITEYVPGANLFEIIKEEGPLQEEEAKVTFGQIVSAVKHCHSLDIAHRDIKPQNILRDQGGNVKLIDFGLATKCRSGTLLKQRCGTKGFYAPELIQGEPYDAKKTDVWSLGVLLYFIIIGYYPFRGSTMNEIEKKISTGTYDIPSHVSGQLENLIHQILTLSPEMRPSIEDIERHPWVEKCELKVPTVMDPDYNIIDMLCGMGFKTNEILESLQRKKYDEPMGAYLILKYQVNKGIELGSPTSAKPVDPCPAPPPSPAHPTISGLPLKRRASEPNFSLFHIRPSGKHGSVALALSGYKVARSVSMPPISPDCTNKKNSASIRALYSGPVADPRICSSILEDRLSVPSDQDSDIETSQNIGCVKRLGKSIRACLSGLCCPQGSEGKEPSIHPPRKWLP</sequence>
<evidence type="ECO:0000259" key="12">
    <source>
        <dbReference type="PROSITE" id="PS50030"/>
    </source>
</evidence>
<keyword evidence="10" id="KW-1133">Transmembrane helix</keyword>
<name>A0ABK0M4Z2_RAT</name>
<keyword evidence="10" id="KW-0812">Transmembrane</keyword>
<dbReference type="EC" id="2.7.11.1" evidence="1"/>
<gene>
    <name evidence="13" type="primary">Smokwl6</name>
</gene>
<dbReference type="GeneID" id="102554367"/>
<keyword evidence="10" id="KW-0472">Membrane</keyword>
<evidence type="ECO:0000256" key="3">
    <source>
        <dbReference type="ARBA" id="ARBA00022679"/>
    </source>
</evidence>
<evidence type="ECO:0000256" key="2">
    <source>
        <dbReference type="ARBA" id="ARBA00022527"/>
    </source>
</evidence>
<evidence type="ECO:0000256" key="10">
    <source>
        <dbReference type="SAM" id="Phobius"/>
    </source>
</evidence>
<feature type="binding site" evidence="9">
    <location>
        <position position="43"/>
    </location>
    <ligand>
        <name>ATP</name>
        <dbReference type="ChEBI" id="CHEBI:30616"/>
    </ligand>
</feature>
<dbReference type="RefSeq" id="XP_063124258.1">
    <property type="nucleotide sequence ID" value="XM_063268188.1"/>
</dbReference>
<proteinExistence type="predicted"/>
<dbReference type="SMART" id="SM00220">
    <property type="entry name" value="S_TKc"/>
    <property type="match status" value="1"/>
</dbReference>
<accession>A0ABK0M4Z2</accession>
<dbReference type="PANTHER" id="PTHR24346">
    <property type="entry name" value="MAP/MICROTUBULE AFFINITY-REGULATING KINASE"/>
    <property type="match status" value="1"/>
</dbReference>
<evidence type="ECO:0000256" key="7">
    <source>
        <dbReference type="ARBA" id="ARBA00047899"/>
    </source>
</evidence>
<evidence type="ECO:0000256" key="9">
    <source>
        <dbReference type="PROSITE-ProRule" id="PRU10141"/>
    </source>
</evidence>
<feature type="domain" description="UBA" evidence="12">
    <location>
        <begin position="272"/>
        <end position="314"/>
    </location>
</feature>
<keyword evidence="5" id="KW-0418">Kinase</keyword>
<dbReference type="CDD" id="cd14337">
    <property type="entry name" value="UBA_MARK_Par1"/>
    <property type="match status" value="1"/>
</dbReference>
<dbReference type="InterPro" id="IPR011009">
    <property type="entry name" value="Kinase-like_dom_sf"/>
</dbReference>
<evidence type="ECO:0000256" key="5">
    <source>
        <dbReference type="ARBA" id="ARBA00022777"/>
    </source>
</evidence>
<reference evidence="14" key="2">
    <citation type="submission" date="2023-12" db="EMBL/GenBank/DDBJ databases">
        <authorList>
            <consortium name="Genome Reference Consortium"/>
            <person name="Doris P.A."/>
            <person name="Kalbfleisch T."/>
            <person name="Li K."/>
            <person name="Howe K."/>
            <person name="Wood J."/>
        </authorList>
    </citation>
    <scope>NUCLEOTIDE SEQUENCE [LARGE SCALE GENOMIC DNA]</scope>
    <source>
        <strain evidence="14">Brown Norway</strain>
    </source>
</reference>
<dbReference type="Ensembl" id="ENSRNOT00000155608.1">
    <property type="protein sequence ID" value="ENSRNOP00000105861.1"/>
    <property type="gene ID" value="ENSRNOG00000077857.1"/>
</dbReference>
<dbReference type="Ensembl" id="ENSRNOT00000167237.1">
    <property type="protein sequence ID" value="ENSRNOP00000107009.1"/>
    <property type="gene ID" value="ENSRNOG00000077857.1"/>
</dbReference>
<evidence type="ECO:0000313" key="14">
    <source>
        <dbReference type="Proteomes" id="UP000002494"/>
    </source>
</evidence>
<dbReference type="Gene3D" id="1.10.510.10">
    <property type="entry name" value="Transferase(Phosphotransferase) domain 1"/>
    <property type="match status" value="1"/>
</dbReference>
<protein>
    <recommendedName>
        <fullName evidence="1">non-specific serine/threonine protein kinase</fullName>
        <ecNumber evidence="1">2.7.11.1</ecNumber>
    </recommendedName>
</protein>
<dbReference type="Pfam" id="PF00069">
    <property type="entry name" value="Pkinase"/>
    <property type="match status" value="1"/>
</dbReference>